<accession>A0AAD9YEY4</accession>
<organism evidence="2 3">
    <name type="scientific">Colletotrichum kahawae</name>
    <name type="common">Coffee berry disease fungus</name>
    <dbReference type="NCBI Taxonomy" id="34407"/>
    <lineage>
        <taxon>Eukaryota</taxon>
        <taxon>Fungi</taxon>
        <taxon>Dikarya</taxon>
        <taxon>Ascomycota</taxon>
        <taxon>Pezizomycotina</taxon>
        <taxon>Sordariomycetes</taxon>
        <taxon>Hypocreomycetidae</taxon>
        <taxon>Glomerellales</taxon>
        <taxon>Glomerellaceae</taxon>
        <taxon>Colletotrichum</taxon>
        <taxon>Colletotrichum gloeosporioides species complex</taxon>
    </lineage>
</organism>
<feature type="region of interest" description="Disordered" evidence="1">
    <location>
        <begin position="1"/>
        <end position="39"/>
    </location>
</feature>
<name>A0AAD9YEY4_COLKA</name>
<feature type="region of interest" description="Disordered" evidence="1">
    <location>
        <begin position="92"/>
        <end position="116"/>
    </location>
</feature>
<dbReference type="EMBL" id="VYYT01000178">
    <property type="protein sequence ID" value="KAK2759669.1"/>
    <property type="molecule type" value="Genomic_DNA"/>
</dbReference>
<sequence length="195" mass="21432">MAPRSESPGGNSMLHAQIRSLQRQLDAKSEETASLRRQLDTRDDMDVGLLSEQLRSAKRECAMWKGRAEAAERRVAALERFTHKIRCLKGGDGQYDSADVSPRERESTDTTGTEDGELVTSRIKITFRNLDGARSSDGGAAAWWNTRNGVDEGINGQLAKHQQLGLTDAALLGVVEAVQELMADEDSNAEGYRQI</sequence>
<protein>
    <submittedName>
        <fullName evidence="2">RhoGAP group protein</fullName>
    </submittedName>
</protein>
<reference evidence="2" key="1">
    <citation type="submission" date="2023-02" db="EMBL/GenBank/DDBJ databases">
        <title>Colletotrichum kahawae CIFC_Que2 genome sequencing and assembly.</title>
        <authorList>
            <person name="Baroncelli R."/>
        </authorList>
    </citation>
    <scope>NUCLEOTIDE SEQUENCE</scope>
    <source>
        <strain evidence="2">CIFC_Que2</strain>
    </source>
</reference>
<feature type="compositionally biased region" description="Basic and acidic residues" evidence="1">
    <location>
        <begin position="25"/>
        <end position="39"/>
    </location>
</feature>
<evidence type="ECO:0000313" key="3">
    <source>
        <dbReference type="Proteomes" id="UP001281614"/>
    </source>
</evidence>
<proteinExistence type="predicted"/>
<dbReference type="AlphaFoldDB" id="A0AAD9YEY4"/>
<keyword evidence="3" id="KW-1185">Reference proteome</keyword>
<dbReference type="Proteomes" id="UP001281614">
    <property type="component" value="Unassembled WGS sequence"/>
</dbReference>
<evidence type="ECO:0000313" key="2">
    <source>
        <dbReference type="EMBL" id="KAK2759669.1"/>
    </source>
</evidence>
<comment type="caution">
    <text evidence="2">The sequence shown here is derived from an EMBL/GenBank/DDBJ whole genome shotgun (WGS) entry which is preliminary data.</text>
</comment>
<evidence type="ECO:0000256" key="1">
    <source>
        <dbReference type="SAM" id="MobiDB-lite"/>
    </source>
</evidence>
<gene>
    <name evidence="2" type="ORF">CKAH01_05456</name>
</gene>